<evidence type="ECO:0000313" key="3">
    <source>
        <dbReference type="Proteomes" id="UP000252530"/>
    </source>
</evidence>
<reference evidence="2 3" key="1">
    <citation type="submission" date="2017-10" db="EMBL/GenBank/DDBJ databases">
        <title>Bifidobacterium xylocopum sp. nov. and Bifidobacterium aemilianum sp. nov., from the carpenter bee (Xylocopa violacea) digestive tract.</title>
        <authorList>
            <person name="Alberoni D."/>
            <person name="Baffoni L."/>
            <person name="Di Gioia D."/>
            <person name="Gaggia F."/>
            <person name="Biavati B."/>
        </authorList>
    </citation>
    <scope>NUCLEOTIDE SEQUENCE [LARGE SCALE GENOMIC DNA]</scope>
    <source>
        <strain evidence="2 3">XV10</strain>
    </source>
</reference>
<dbReference type="EMBL" id="PDCG01000002">
    <property type="protein sequence ID" value="RBP98191.1"/>
    <property type="molecule type" value="Genomic_DNA"/>
</dbReference>
<accession>A0A366KC12</accession>
<evidence type="ECO:0000256" key="1">
    <source>
        <dbReference type="SAM" id="MobiDB-lite"/>
    </source>
</evidence>
<gene>
    <name evidence="2" type="ORF">CRD60_03360</name>
</gene>
<evidence type="ECO:0000313" key="2">
    <source>
        <dbReference type="EMBL" id="RBP98191.1"/>
    </source>
</evidence>
<feature type="region of interest" description="Disordered" evidence="1">
    <location>
        <begin position="1"/>
        <end position="51"/>
    </location>
</feature>
<comment type="caution">
    <text evidence="2">The sequence shown here is derived from an EMBL/GenBank/DDBJ whole genome shotgun (WGS) entry which is preliminary data.</text>
</comment>
<organism evidence="2 3">
    <name type="scientific">Bifidobacterium aemilianum</name>
    <dbReference type="NCBI Taxonomy" id="2493120"/>
    <lineage>
        <taxon>Bacteria</taxon>
        <taxon>Bacillati</taxon>
        <taxon>Actinomycetota</taxon>
        <taxon>Actinomycetes</taxon>
        <taxon>Bifidobacteriales</taxon>
        <taxon>Bifidobacteriaceae</taxon>
        <taxon>Bifidobacterium</taxon>
    </lineage>
</organism>
<keyword evidence="3" id="KW-1185">Reference proteome</keyword>
<name>A0A366KC12_9BIFI</name>
<sequence>MSARVRNGHRPVAAQEPGHLLGRPDGGRQADSLDEAADQPIRSPQTQDQMGTAFAVGERMDLIDDDGLHLVEVLRALEVSSR</sequence>
<protein>
    <submittedName>
        <fullName evidence="2">Uncharacterized protein</fullName>
    </submittedName>
</protein>
<dbReference type="Proteomes" id="UP000252530">
    <property type="component" value="Unassembled WGS sequence"/>
</dbReference>
<dbReference type="AlphaFoldDB" id="A0A366KC12"/>
<proteinExistence type="predicted"/>